<evidence type="ECO:0000259" key="2">
    <source>
        <dbReference type="Pfam" id="PF12146"/>
    </source>
</evidence>
<dbReference type="GO" id="GO:0016020">
    <property type="term" value="C:membrane"/>
    <property type="evidence" value="ECO:0007669"/>
    <property type="project" value="TreeGrafter"/>
</dbReference>
<keyword evidence="1" id="KW-0812">Transmembrane</keyword>
<dbReference type="InterPro" id="IPR029058">
    <property type="entry name" value="AB_hydrolase_fold"/>
</dbReference>
<keyword evidence="4" id="KW-1185">Reference proteome</keyword>
<evidence type="ECO:0000256" key="1">
    <source>
        <dbReference type="SAM" id="Phobius"/>
    </source>
</evidence>
<dbReference type="OrthoDB" id="9791538at2"/>
<dbReference type="PANTHER" id="PTHR43798">
    <property type="entry name" value="MONOACYLGLYCEROL LIPASE"/>
    <property type="match status" value="1"/>
</dbReference>
<keyword evidence="1" id="KW-0472">Membrane</keyword>
<dbReference type="AlphaFoldDB" id="A0A1T4LE97"/>
<dbReference type="InterPro" id="IPR050266">
    <property type="entry name" value="AB_hydrolase_sf"/>
</dbReference>
<organism evidence="3 4">
    <name type="scientific">Anaerorhabdus furcosa</name>
    <dbReference type="NCBI Taxonomy" id="118967"/>
    <lineage>
        <taxon>Bacteria</taxon>
        <taxon>Bacillati</taxon>
        <taxon>Bacillota</taxon>
        <taxon>Erysipelotrichia</taxon>
        <taxon>Erysipelotrichales</taxon>
        <taxon>Erysipelotrichaceae</taxon>
        <taxon>Anaerorhabdus</taxon>
    </lineage>
</organism>
<feature type="domain" description="Serine aminopeptidase S33" evidence="2">
    <location>
        <begin position="83"/>
        <end position="209"/>
    </location>
</feature>
<feature type="transmembrane region" description="Helical" evidence="1">
    <location>
        <begin position="6"/>
        <end position="26"/>
    </location>
</feature>
<evidence type="ECO:0000313" key="3">
    <source>
        <dbReference type="EMBL" id="SJZ53089.1"/>
    </source>
</evidence>
<keyword evidence="3" id="KW-0378">Hydrolase</keyword>
<dbReference type="PANTHER" id="PTHR43798:SF5">
    <property type="entry name" value="MONOACYLGLYCEROL LIPASE ABHD6"/>
    <property type="match status" value="1"/>
</dbReference>
<keyword evidence="1" id="KW-1133">Transmembrane helix</keyword>
<reference evidence="4" key="1">
    <citation type="submission" date="2017-02" db="EMBL/GenBank/DDBJ databases">
        <authorList>
            <person name="Varghese N."/>
            <person name="Submissions S."/>
        </authorList>
    </citation>
    <scope>NUCLEOTIDE SEQUENCE [LARGE SCALE GENOMIC DNA]</scope>
    <source>
        <strain evidence="4">ATCC 25662</strain>
    </source>
</reference>
<dbReference type="Pfam" id="PF12146">
    <property type="entry name" value="Hydrolase_4"/>
    <property type="match status" value="1"/>
</dbReference>
<dbReference type="RefSeq" id="WP_078711282.1">
    <property type="nucleotide sequence ID" value="NZ_FUWY01000002.1"/>
</dbReference>
<protein>
    <submittedName>
        <fullName evidence="3">Lysophospholipase, alpha-beta hydrolase superfamily</fullName>
    </submittedName>
</protein>
<dbReference type="GO" id="GO:0047372">
    <property type="term" value="F:monoacylglycerol lipase activity"/>
    <property type="evidence" value="ECO:0007669"/>
    <property type="project" value="TreeGrafter"/>
</dbReference>
<dbReference type="Proteomes" id="UP000243297">
    <property type="component" value="Unassembled WGS sequence"/>
</dbReference>
<dbReference type="EMBL" id="FUWY01000002">
    <property type="protein sequence ID" value="SJZ53089.1"/>
    <property type="molecule type" value="Genomic_DNA"/>
</dbReference>
<dbReference type="SUPFAM" id="SSF53474">
    <property type="entry name" value="alpha/beta-Hydrolases"/>
    <property type="match status" value="1"/>
</dbReference>
<dbReference type="STRING" id="118967.SAMN02745191_0851"/>
<dbReference type="GO" id="GO:0046464">
    <property type="term" value="P:acylglycerol catabolic process"/>
    <property type="evidence" value="ECO:0007669"/>
    <property type="project" value="TreeGrafter"/>
</dbReference>
<accession>A0A1T4LE97</accession>
<proteinExistence type="predicted"/>
<dbReference type="Gene3D" id="3.40.50.1820">
    <property type="entry name" value="alpha/beta hydrolase"/>
    <property type="match status" value="1"/>
</dbReference>
<dbReference type="InterPro" id="IPR022742">
    <property type="entry name" value="Hydrolase_4"/>
</dbReference>
<evidence type="ECO:0000313" key="4">
    <source>
        <dbReference type="Proteomes" id="UP000243297"/>
    </source>
</evidence>
<sequence length="346" mass="39676">MNIFVYLIIGILIFLLIFMLITFLIYNKIFSKRYEMADKPMSISLSLYDFPNLRATPVSFHTTDSLLKGNFYHSSTVSITQKCLLIFCHGISNGSRDYLTQINYFVQQGFEVLAYDNTGTHNSSGKGIRGLPQSLINLHDVLNLLSTQDEFKPYWKLPLILIGHSWGAFAVNAVLNYREFKNIKAVVSFSAFNRPIDMLVQQGKHLFGNAIFLFRPFLQFIEFIRFNKVSHFTSIGGVNSCDIPILAIHSKDDPIVYFENSLVSKKLQCTNPNAVFITLDGCKHNVTLSQNARNYGAELKASIKIPKHINSQDEIEKYLINIDKMRLYELDMHRMKFIENFIVKAL</sequence>
<name>A0A1T4LE97_9FIRM</name>
<gene>
    <name evidence="3" type="ORF">SAMN02745191_0851</name>
</gene>